<feature type="compositionally biased region" description="Basic and acidic residues" evidence="1">
    <location>
        <begin position="883"/>
        <end position="894"/>
    </location>
</feature>
<feature type="region of interest" description="Disordered" evidence="1">
    <location>
        <begin position="185"/>
        <end position="215"/>
    </location>
</feature>
<organism evidence="2 3">
    <name type="scientific">Oikopleura dioica</name>
    <name type="common">Tunicate</name>
    <dbReference type="NCBI Taxonomy" id="34765"/>
    <lineage>
        <taxon>Eukaryota</taxon>
        <taxon>Metazoa</taxon>
        <taxon>Chordata</taxon>
        <taxon>Tunicata</taxon>
        <taxon>Appendicularia</taxon>
        <taxon>Copelata</taxon>
        <taxon>Oikopleuridae</taxon>
        <taxon>Oikopleura</taxon>
    </lineage>
</organism>
<dbReference type="Proteomes" id="UP001158576">
    <property type="component" value="Chromosome PAR"/>
</dbReference>
<name>A0ABN7RWI8_OIKDI</name>
<sequence>MESQQNKQQEYPDLTQRDSIYGCPRSSSRDGSDERGGLHRRDLRGADSVDGHAGGIRGTGGSMGGTTALYDELFCSGGAVNKREDDSNQRNWCRGFNNTGGSMSEWNNHSNPSNNTYNELLQFNEYFDTAATSNDLWNEQQQQQQQQQQFLNSSCTGLESGIYDSQWMVGPHDLALQLERESRNFSGGSTTTVYSSGTTSSVLPPRAETNSTPAGSINECVHNWSDRNGMPDGSDSALHLVGSDRRRDSTGGFLFDSLNSQSCTAPPSTCDSSSTMPIFTTADLQMVNQNALSTRISSAETLKEIIPEKPKATSPTRKRPASTSPDLPIALRKSQRIKPLSFHFRTWYRYCQHMKSLVTARYSIFKQCPLMVEGGEPFQPKALNWVDIKHRLNESTGIGSFFSFAALERFMTSNYVPEPNPPTLASKTEIKKAVCCKLRHPTTRICHKSSKFDKCGKMIINPDSVYVLPQLQQRSGQIAQIEFWTVILGLKFYRSCEVGGRKDDNNWRLYSRLKRTAIPYKNNAADDVDFHFGTDITHDYLGLLKTLCDTTYLDTKLKMVSNGFVGNAEFDTKSLFDSDFFRYLMFLDSAGSSLYPDAKFAGLDDDSFDHLAHFQKIPNDIKKNATVNGPLGRHFGEFNEWNQRTKKFICAMNRLFLYRDEYKFTNVAALILIRKFLAEWAEDERYKYQDAFQMCWDERVLQNTKHIGTAETLRHKETRNRYRCAQSNARSFVNSGFDKTIHTMISRCLALYCELVLNGSFGDCVENRISAFMKEKHLLEYYENRAAKFKETVKQSGYYSAGQFIMYSKKKGPRNPIPVYDNVEENDSVGIKITTGEKSSLISKKQAGKTDEHSVNASDNNCTDGVAAGNADQPPKADQQVSKSDDETHRREDSTVLSQSNGKTRAPADCDSITGDLIDYLLSN</sequence>
<feature type="region of interest" description="Disordered" evidence="1">
    <location>
        <begin position="841"/>
        <end position="911"/>
    </location>
</feature>
<accession>A0ABN7RWI8</accession>
<reference evidence="2 3" key="1">
    <citation type="submission" date="2021-04" db="EMBL/GenBank/DDBJ databases">
        <authorList>
            <person name="Bliznina A."/>
        </authorList>
    </citation>
    <scope>NUCLEOTIDE SEQUENCE [LARGE SCALE GENOMIC DNA]</scope>
</reference>
<proteinExistence type="predicted"/>
<feature type="region of interest" description="Disordered" evidence="1">
    <location>
        <begin position="1"/>
        <end position="60"/>
    </location>
</feature>
<gene>
    <name evidence="2" type="ORF">OKIOD_LOCUS3095</name>
</gene>
<protein>
    <submittedName>
        <fullName evidence="2">Oidioi.mRNA.OKI2018_I69.PAR.g11537.t1.cds</fullName>
    </submittedName>
</protein>
<evidence type="ECO:0000313" key="2">
    <source>
        <dbReference type="EMBL" id="CAG5087406.1"/>
    </source>
</evidence>
<feature type="compositionally biased region" description="Basic and acidic residues" evidence="1">
    <location>
        <begin position="27"/>
        <end position="50"/>
    </location>
</feature>
<evidence type="ECO:0000313" key="3">
    <source>
        <dbReference type="Proteomes" id="UP001158576"/>
    </source>
</evidence>
<dbReference type="EMBL" id="OU015568">
    <property type="protein sequence ID" value="CAG5087406.1"/>
    <property type="molecule type" value="Genomic_DNA"/>
</dbReference>
<feature type="region of interest" description="Disordered" evidence="1">
    <location>
        <begin position="305"/>
        <end position="326"/>
    </location>
</feature>
<evidence type="ECO:0000256" key="1">
    <source>
        <dbReference type="SAM" id="MobiDB-lite"/>
    </source>
</evidence>
<keyword evidence="3" id="KW-1185">Reference proteome</keyword>
<feature type="compositionally biased region" description="Low complexity" evidence="1">
    <location>
        <begin position="186"/>
        <end position="202"/>
    </location>
</feature>